<name>A0A974P194_9CAUL</name>
<accession>A0A974P194</accession>
<dbReference type="SUPFAM" id="SSF50630">
    <property type="entry name" value="Acid proteases"/>
    <property type="match status" value="1"/>
</dbReference>
<dbReference type="Gene3D" id="2.40.70.10">
    <property type="entry name" value="Acid Proteases"/>
    <property type="match status" value="1"/>
</dbReference>
<organism evidence="1">
    <name type="scientific">Phenylobacterium glaciei</name>
    <dbReference type="NCBI Taxonomy" id="2803784"/>
    <lineage>
        <taxon>Bacteria</taxon>
        <taxon>Pseudomonadati</taxon>
        <taxon>Pseudomonadota</taxon>
        <taxon>Alphaproteobacteria</taxon>
        <taxon>Caulobacterales</taxon>
        <taxon>Caulobacteraceae</taxon>
        <taxon>Phenylobacterium</taxon>
    </lineage>
</organism>
<dbReference type="Pfam" id="PF13650">
    <property type="entry name" value="Asp_protease_2"/>
    <property type="match status" value="1"/>
</dbReference>
<sequence length="245" mass="26460">MPVTINGQGPFDFMVDTGANRSCISTQLAAKLGLPAGGKVVVNTITGGRTRQSVVVDRLQVGTRAQRRVRVPVLPFVGTTIEGLLAVDWLRGQRLVLDMANKQVSITASRRDVTAVGSVVVAARKRVGQLTIVDAAMGDKPISCMIDSGAQISIGNPILRSLLPPQASKKLEQVTMVSVTGKPSSATCCMCRSYGWGRAARQRARRVRRPAGVRALGLGMIRPWSWAWTCWPSSRRCPWISDAPR</sequence>
<dbReference type="InterPro" id="IPR034122">
    <property type="entry name" value="Retropepsin-like_bacterial"/>
</dbReference>
<evidence type="ECO:0000313" key="1">
    <source>
        <dbReference type="EMBL" id="QQZ49391.1"/>
    </source>
</evidence>
<reference evidence="1" key="1">
    <citation type="submission" date="2021-01" db="EMBL/GenBank/DDBJ databases">
        <title>Genome sequence of Phenylobacterium sp. 20VBR1 isolated from a valley glaceir, Ny-Alesund, Svalbard.</title>
        <authorList>
            <person name="Thomas F.A."/>
            <person name="Krishnan K.P."/>
            <person name="Sinha R.K."/>
        </authorList>
    </citation>
    <scope>NUCLEOTIDE SEQUENCE</scope>
    <source>
        <strain evidence="1">20VBR1</strain>
    </source>
</reference>
<dbReference type="InterPro" id="IPR021109">
    <property type="entry name" value="Peptidase_aspartic_dom_sf"/>
</dbReference>
<dbReference type="InterPro" id="IPR001969">
    <property type="entry name" value="Aspartic_peptidase_AS"/>
</dbReference>
<dbReference type="GO" id="GO:0004190">
    <property type="term" value="F:aspartic-type endopeptidase activity"/>
    <property type="evidence" value="ECO:0007669"/>
    <property type="project" value="InterPro"/>
</dbReference>
<dbReference type="GO" id="GO:0006508">
    <property type="term" value="P:proteolysis"/>
    <property type="evidence" value="ECO:0007669"/>
    <property type="project" value="UniProtKB-KW"/>
</dbReference>
<keyword evidence="1" id="KW-0378">Hydrolase</keyword>
<gene>
    <name evidence="1" type="ORF">JKL49_20610</name>
</gene>
<dbReference type="CDD" id="cd05483">
    <property type="entry name" value="retropepsin_like_bacteria"/>
    <property type="match status" value="1"/>
</dbReference>
<dbReference type="AlphaFoldDB" id="A0A974P194"/>
<dbReference type="PROSITE" id="PS00141">
    <property type="entry name" value="ASP_PROTEASE"/>
    <property type="match status" value="1"/>
</dbReference>
<proteinExistence type="predicted"/>
<dbReference type="EMBL" id="CP068570">
    <property type="protein sequence ID" value="QQZ49391.1"/>
    <property type="molecule type" value="Genomic_DNA"/>
</dbReference>
<keyword evidence="1" id="KW-0645">Protease</keyword>
<protein>
    <submittedName>
        <fullName evidence="1">Clan AA aspartic protease</fullName>
    </submittedName>
</protein>